<reference evidence="2" key="1">
    <citation type="submission" date="2016-10" db="EMBL/GenBank/DDBJ databases">
        <authorList>
            <person name="Varghese N."/>
            <person name="Submissions S."/>
        </authorList>
    </citation>
    <scope>NUCLEOTIDE SEQUENCE [LARGE SCALE GENOMIC DNA]</scope>
    <source>
        <strain evidence="2">BL36</strain>
    </source>
</reference>
<protein>
    <submittedName>
        <fullName evidence="1">Uncharacterized protein</fullName>
    </submittedName>
</protein>
<gene>
    <name evidence="1" type="ORF">SAMN05192568_10732</name>
</gene>
<dbReference type="AlphaFoldDB" id="A0A1I4ULG8"/>
<dbReference type="Proteomes" id="UP000199048">
    <property type="component" value="Unassembled WGS sequence"/>
</dbReference>
<dbReference type="RefSeq" id="WP_092046929.1">
    <property type="nucleotide sequence ID" value="NZ_FOTK01000073.1"/>
</dbReference>
<organism evidence="1 2">
    <name type="scientific">Methylobacterium pseudosasicola</name>
    <dbReference type="NCBI Taxonomy" id="582667"/>
    <lineage>
        <taxon>Bacteria</taxon>
        <taxon>Pseudomonadati</taxon>
        <taxon>Pseudomonadota</taxon>
        <taxon>Alphaproteobacteria</taxon>
        <taxon>Hyphomicrobiales</taxon>
        <taxon>Methylobacteriaceae</taxon>
        <taxon>Methylobacterium</taxon>
    </lineage>
</organism>
<keyword evidence="2" id="KW-1185">Reference proteome</keyword>
<evidence type="ECO:0000313" key="2">
    <source>
        <dbReference type="Proteomes" id="UP000199048"/>
    </source>
</evidence>
<evidence type="ECO:0000313" key="1">
    <source>
        <dbReference type="EMBL" id="SFM89822.1"/>
    </source>
</evidence>
<dbReference type="OrthoDB" id="10014468at2"/>
<dbReference type="STRING" id="582667.SAMN05192568_10732"/>
<dbReference type="EMBL" id="FOTK01000073">
    <property type="protein sequence ID" value="SFM89822.1"/>
    <property type="molecule type" value="Genomic_DNA"/>
</dbReference>
<name>A0A1I4ULG8_9HYPH</name>
<accession>A0A1I4ULG8</accession>
<proteinExistence type="predicted"/>
<sequence length="68" mass="7009">MQEGEGRLDASARRAGVVGGTKVEANGSVSVLVQKPGPDTKVRTSASGNLFKDVVLQRGRKMAPAGNT</sequence>